<dbReference type="GO" id="GO:0030674">
    <property type="term" value="F:protein-macromolecule adaptor activity"/>
    <property type="evidence" value="ECO:0007669"/>
    <property type="project" value="InterPro"/>
</dbReference>
<organism evidence="9 10">
    <name type="scientific">Coemansia erecta</name>
    <dbReference type="NCBI Taxonomy" id="147472"/>
    <lineage>
        <taxon>Eukaryota</taxon>
        <taxon>Fungi</taxon>
        <taxon>Fungi incertae sedis</taxon>
        <taxon>Zoopagomycota</taxon>
        <taxon>Kickxellomycotina</taxon>
        <taxon>Kickxellomycetes</taxon>
        <taxon>Kickxellales</taxon>
        <taxon>Kickxellaceae</taxon>
        <taxon>Coemansia</taxon>
    </lineage>
</organism>
<proteinExistence type="inferred from homology"/>
<feature type="compositionally biased region" description="Low complexity" evidence="7">
    <location>
        <begin position="185"/>
        <end position="199"/>
    </location>
</feature>
<feature type="compositionally biased region" description="Low complexity" evidence="7">
    <location>
        <begin position="991"/>
        <end position="1000"/>
    </location>
</feature>
<feature type="region of interest" description="Disordered" evidence="7">
    <location>
        <begin position="764"/>
        <end position="1012"/>
    </location>
</feature>
<evidence type="ECO:0000256" key="5">
    <source>
        <dbReference type="PROSITE-ProRule" id="PRU00192"/>
    </source>
</evidence>
<feature type="region of interest" description="Disordered" evidence="7">
    <location>
        <begin position="133"/>
        <end position="238"/>
    </location>
</feature>
<keyword evidence="4" id="KW-0677">Repeat</keyword>
<dbReference type="Pfam" id="PF00018">
    <property type="entry name" value="SH3_1"/>
    <property type="match status" value="2"/>
</dbReference>
<feature type="region of interest" description="Disordered" evidence="7">
    <location>
        <begin position="324"/>
        <end position="368"/>
    </location>
</feature>
<evidence type="ECO:0000256" key="3">
    <source>
        <dbReference type="ARBA" id="ARBA00022443"/>
    </source>
</evidence>
<comment type="caution">
    <text evidence="9">The sequence shown here is derived from an EMBL/GenBank/DDBJ whole genome shotgun (WGS) entry which is preliminary data.</text>
</comment>
<feature type="compositionally biased region" description="Low complexity" evidence="7">
    <location>
        <begin position="1127"/>
        <end position="1144"/>
    </location>
</feature>
<feature type="compositionally biased region" description="Pro residues" evidence="7">
    <location>
        <begin position="200"/>
        <end position="212"/>
    </location>
</feature>
<feature type="compositionally biased region" description="Basic and acidic residues" evidence="7">
    <location>
        <begin position="836"/>
        <end position="864"/>
    </location>
</feature>
<feature type="compositionally biased region" description="Low complexity" evidence="7">
    <location>
        <begin position="800"/>
        <end position="830"/>
    </location>
</feature>
<dbReference type="SUPFAM" id="SSF50044">
    <property type="entry name" value="SH3-domain"/>
    <property type="match status" value="3"/>
</dbReference>
<dbReference type="Proteomes" id="UP001149813">
    <property type="component" value="Unassembled WGS sequence"/>
</dbReference>
<feature type="coiled-coil region" evidence="6">
    <location>
        <begin position="1211"/>
        <end position="1248"/>
    </location>
</feature>
<evidence type="ECO:0000256" key="6">
    <source>
        <dbReference type="SAM" id="Coils"/>
    </source>
</evidence>
<dbReference type="InterPro" id="IPR001452">
    <property type="entry name" value="SH3_domain"/>
</dbReference>
<feature type="compositionally biased region" description="Polar residues" evidence="7">
    <location>
        <begin position="1145"/>
        <end position="1156"/>
    </location>
</feature>
<name>A0A9W7XWH3_9FUNG</name>
<dbReference type="Pfam" id="PF14604">
    <property type="entry name" value="SH3_9"/>
    <property type="match status" value="1"/>
</dbReference>
<accession>A0A9W7XWH3</accession>
<feature type="region of interest" description="Disordered" evidence="7">
    <location>
        <begin position="644"/>
        <end position="667"/>
    </location>
</feature>
<evidence type="ECO:0000256" key="4">
    <source>
        <dbReference type="ARBA" id="ARBA00022737"/>
    </source>
</evidence>
<dbReference type="GO" id="GO:0043130">
    <property type="term" value="F:ubiquitin binding"/>
    <property type="evidence" value="ECO:0007669"/>
    <property type="project" value="InterPro"/>
</dbReference>
<dbReference type="CDD" id="cd22249">
    <property type="entry name" value="UDM1_RNF168_RNF169-like"/>
    <property type="match status" value="1"/>
</dbReference>
<dbReference type="PROSITE" id="PS50002">
    <property type="entry name" value="SH3"/>
    <property type="match status" value="2"/>
</dbReference>
<dbReference type="InterPro" id="IPR036028">
    <property type="entry name" value="SH3-like_dom_sf"/>
</dbReference>
<dbReference type="InterPro" id="IPR007131">
    <property type="entry name" value="SHD1"/>
</dbReference>
<dbReference type="InterPro" id="IPR013761">
    <property type="entry name" value="SAM/pointed_sf"/>
</dbReference>
<feature type="compositionally biased region" description="Low complexity" evidence="7">
    <location>
        <begin position="159"/>
        <end position="169"/>
    </location>
</feature>
<keyword evidence="6" id="KW-0175">Coiled coil</keyword>
<feature type="domain" description="SH3" evidence="8">
    <location>
        <begin position="2"/>
        <end position="69"/>
    </location>
</feature>
<dbReference type="SMART" id="SM00326">
    <property type="entry name" value="SH3"/>
    <property type="match status" value="3"/>
</dbReference>
<evidence type="ECO:0000313" key="10">
    <source>
        <dbReference type="Proteomes" id="UP001149813"/>
    </source>
</evidence>
<feature type="region of interest" description="Disordered" evidence="7">
    <location>
        <begin position="1127"/>
        <end position="1205"/>
    </location>
</feature>
<feature type="compositionally biased region" description="Polar residues" evidence="7">
    <location>
        <begin position="898"/>
        <end position="907"/>
    </location>
</feature>
<dbReference type="Gene3D" id="1.10.150.50">
    <property type="entry name" value="Transcription Factor, Ets-1"/>
    <property type="match status" value="1"/>
</dbReference>
<keyword evidence="3 5" id="KW-0728">SH3 domain</keyword>
<dbReference type="OrthoDB" id="19092at2759"/>
<feature type="domain" description="SH3" evidence="8">
    <location>
        <begin position="386"/>
        <end position="448"/>
    </location>
</feature>
<dbReference type="GO" id="GO:0042802">
    <property type="term" value="F:identical protein binding"/>
    <property type="evidence" value="ECO:0007669"/>
    <property type="project" value="InterPro"/>
</dbReference>
<comment type="similarity">
    <text evidence="1">Belongs to the SLA1 family.</text>
</comment>
<evidence type="ECO:0000256" key="2">
    <source>
        <dbReference type="ARBA" id="ARBA00020357"/>
    </source>
</evidence>
<keyword evidence="10" id="KW-1185">Reference proteome</keyword>
<evidence type="ECO:0000259" key="8">
    <source>
        <dbReference type="PROSITE" id="PS50002"/>
    </source>
</evidence>
<feature type="compositionally biased region" description="Low complexity" evidence="7">
    <location>
        <begin position="1165"/>
        <end position="1191"/>
    </location>
</feature>
<dbReference type="GO" id="GO:0005737">
    <property type="term" value="C:cytoplasm"/>
    <property type="evidence" value="ECO:0007669"/>
    <property type="project" value="TreeGrafter"/>
</dbReference>
<dbReference type="InterPro" id="IPR056996">
    <property type="entry name" value="PH_SLA1"/>
</dbReference>
<protein>
    <recommendedName>
        <fullName evidence="2">Actin cytoskeleton-regulatory complex protein SLA1</fullName>
    </recommendedName>
</protein>
<sequence>MPLIEVRRAIYTYEPADSDELALKEGDVIYITNNDDPDWLQAKRKQSDLDDGPEERGLVPANHTELVEAVTHAKALYDYEPMQDEETTLVEDEDVEILEQDDPDWYMAKTRGGCGFIPKAYVEIVAGDSHRQLPAAAMQEQEQEQESEPAVEEPPALPVQPSAAAAPAAMSPPLPPPPPPPPFSPVQQQPAFALPASSLSPPPPPPPPPPQAPSQNAELSAPPSASHSSSTVSHFSVIEGKKKKGNKVTLSISNPTLVIDSKNDMIPPKRYAMSDVSKCTTKKAVLGVEIGGYEPAAFDFTCASNAEAERIADAINAARRGMFIGDRPSEDSQRTTGAAGIREEEEFNDAPPPLPPKDNIPSALSPGLPKPVDSQQMPVLPPHPPAAQEHALVLYDFSSDDPEELTVSEGERVLVLDKSDPEWWQVQLSPPHGRAGLVPASYLELQAGAIEDHEPQPVAMPPPLPVKAPTPIAAHTPKLVEPAAPEMPPLPMRTDTVRKAATQAHMNALQTTQEAPPHAEPPLSLVIDRNAQTSISRLKTTDSDNMPLQMLQMRQPIGTATSATALAATPSLPSHPQAAAPPGPDMSKVRTWTDGSGAYTVEAQFLELDSKGNVHLHKTNGKTITVPLSKFSADDKRYVDGVLGKAPEMPTKSKTARQRQQESAKQNPAKRIINYDWDWFDFFTLKAGISADNALKYATSFVAERLDDQSIPEITTELTRSLGVKPADVTRMDRAFRIHQGLPVDTVDPMSDEAVLGAHHQPQNIPVSEQRYQPPAQPVLSESRPRREPARSPVNTRAISPSFSATTSPQQQQQQQHASPSSPRRVSNNPWGVDSELDRRFERKKQIDSDEALARRLQEEEKHARSSRGRKPGKQQPATDPFTRLDGPGRASNEQRHGSSQSSSKQPLNLGVGTRKSNKNSTSVVDPAQLRSAQQRMASPTGVPSASMSPIGSGSAPRSATRATFEDVFGTAGNSISRPATSSSPPPPRARPTARQPQQALSGPAQQSPMLSGMGELTTKHMADATASGNTAQINRLEQMAAAKAQELAAQEARIKQQQEEIRKQAMFLQQQQQQLLQLQQTQKVEAQIKQLKEENERLEQQRQAEEMKKQVEQLKAQQEQMLKMQQMANQARMTAQQQQQQSQPVVSSGMTSMITPVSGIGSVQTIPQPQTNQLQQPQQPQQQTVALSSRLPPPLVPSKVTKPVNTQLQQQQLAQQQQQALQQRQALQQKLQQQQQQQALLQRQQQQQQLGGPSAISPMGMFSNAQTISNLPAASSSTTGLIPSNMNNIFSNQAIAGSTPNLGSFNKPMSTGTVGNSGLASGYNSNAAAAHSVTNFGSFGMQNQQQRPLQPTAASLTMGSQIGQPGQQVGSKYDLFKAINPSAPSVFTNGGIQQPLQPQQLQQPQIPGFQSSLSSSSLLTTSGFAMNSQPIGVSRPAGPTGIFAMANPTLNQTSQPLQQPNMFQNQMPLNPQQQQQQQQMFNNNQAAGFGNQMKWH</sequence>
<evidence type="ECO:0000313" key="9">
    <source>
        <dbReference type="EMBL" id="KAJ1719325.1"/>
    </source>
</evidence>
<evidence type="ECO:0000256" key="1">
    <source>
        <dbReference type="ARBA" id="ARBA00007948"/>
    </source>
</evidence>
<dbReference type="Pfam" id="PF24081">
    <property type="entry name" value="PH_SLA1"/>
    <property type="match status" value="1"/>
</dbReference>
<dbReference type="PANTHER" id="PTHR15706:SF2">
    <property type="entry name" value="SH3 AND PX DOMAIN-CONTAINING PROTEIN 2A"/>
    <property type="match status" value="1"/>
</dbReference>
<feature type="compositionally biased region" description="Polar residues" evidence="7">
    <location>
        <begin position="931"/>
        <end position="962"/>
    </location>
</feature>
<gene>
    <name evidence="9" type="primary">SLA1</name>
    <name evidence="9" type="ORF">LPJ53_005895</name>
</gene>
<dbReference type="Gene3D" id="2.30.30.700">
    <property type="entry name" value="SLA1 homology domain 1"/>
    <property type="match status" value="1"/>
</dbReference>
<feature type="compositionally biased region" description="Low complexity" evidence="7">
    <location>
        <begin position="220"/>
        <end position="237"/>
    </location>
</feature>
<dbReference type="EMBL" id="JANBOJ010000426">
    <property type="protein sequence ID" value="KAJ1719325.1"/>
    <property type="molecule type" value="Genomic_DNA"/>
</dbReference>
<dbReference type="GO" id="GO:0008092">
    <property type="term" value="F:cytoskeletal protein binding"/>
    <property type="evidence" value="ECO:0007669"/>
    <property type="project" value="InterPro"/>
</dbReference>
<feature type="compositionally biased region" description="Pro residues" evidence="7">
    <location>
        <begin position="170"/>
        <end position="184"/>
    </location>
</feature>
<feature type="compositionally biased region" description="Acidic residues" evidence="7">
    <location>
        <begin position="141"/>
        <end position="151"/>
    </location>
</feature>
<evidence type="ECO:0000256" key="7">
    <source>
        <dbReference type="SAM" id="MobiDB-lite"/>
    </source>
</evidence>
<dbReference type="Gene3D" id="2.30.30.40">
    <property type="entry name" value="SH3 Domains"/>
    <property type="match status" value="3"/>
</dbReference>
<dbReference type="Pfam" id="PF03983">
    <property type="entry name" value="SHD1"/>
    <property type="match status" value="1"/>
</dbReference>
<reference evidence="9" key="1">
    <citation type="submission" date="2022-07" db="EMBL/GenBank/DDBJ databases">
        <title>Phylogenomic reconstructions and comparative analyses of Kickxellomycotina fungi.</title>
        <authorList>
            <person name="Reynolds N.K."/>
            <person name="Stajich J.E."/>
            <person name="Barry K."/>
            <person name="Grigoriev I.V."/>
            <person name="Crous P."/>
            <person name="Smith M.E."/>
        </authorList>
    </citation>
    <scope>NUCLEOTIDE SEQUENCE</scope>
    <source>
        <strain evidence="9">NBRC 32514</strain>
    </source>
</reference>
<dbReference type="InterPro" id="IPR051228">
    <property type="entry name" value="NADPH_Oxidase/PX-Domain"/>
</dbReference>
<dbReference type="PANTHER" id="PTHR15706">
    <property type="entry name" value="SH3 MULTIPLE DOMAIN"/>
    <property type="match status" value="1"/>
</dbReference>